<dbReference type="PROSITE" id="PS00387">
    <property type="entry name" value="PPASE"/>
    <property type="match status" value="1"/>
</dbReference>
<evidence type="ECO:0000256" key="3">
    <source>
        <dbReference type="ARBA" id="ARBA00012146"/>
    </source>
</evidence>
<dbReference type="VEuPathDB" id="MicrosporidiaDB:AAJ76_900075697"/>
<dbReference type="VEuPathDB" id="MicrosporidiaDB:G9O61_00g004770"/>
<evidence type="ECO:0000256" key="5">
    <source>
        <dbReference type="ARBA" id="ARBA00022801"/>
    </source>
</evidence>
<name>A0A0F9WH46_9MICR</name>
<evidence type="ECO:0000256" key="1">
    <source>
        <dbReference type="ARBA" id="ARBA00001946"/>
    </source>
</evidence>
<dbReference type="RefSeq" id="XP_024331687.1">
    <property type="nucleotide sequence ID" value="XM_024476621.1"/>
</dbReference>
<dbReference type="Pfam" id="PF00719">
    <property type="entry name" value="Pyrophosphatase"/>
    <property type="match status" value="1"/>
</dbReference>
<evidence type="ECO:0000256" key="4">
    <source>
        <dbReference type="ARBA" id="ARBA00022723"/>
    </source>
</evidence>
<dbReference type="OMA" id="KEVDRWH"/>
<dbReference type="Gene3D" id="3.90.80.10">
    <property type="entry name" value="Inorganic pyrophosphatase"/>
    <property type="match status" value="1"/>
</dbReference>
<keyword evidence="8" id="KW-1185">Reference proteome</keyword>
<dbReference type="InterPro" id="IPR008162">
    <property type="entry name" value="Pyrophosphatase"/>
</dbReference>
<dbReference type="OrthoDB" id="1608002at2759"/>
<keyword evidence="5" id="KW-0378">Hydrolase</keyword>
<organism evidence="7 8">
    <name type="scientific">Vairimorpha ceranae</name>
    <dbReference type="NCBI Taxonomy" id="40302"/>
    <lineage>
        <taxon>Eukaryota</taxon>
        <taxon>Fungi</taxon>
        <taxon>Fungi incertae sedis</taxon>
        <taxon>Microsporidia</taxon>
        <taxon>Nosematidae</taxon>
        <taxon>Vairimorpha</taxon>
    </lineage>
</organism>
<sequence length="271" mass="32012">MKEYSTQTIGEKYSKDYTVYITHNNKRISPFHYIDIHQHPSEDVVTIVNEIPRFENGKFEINKGVSLNPIKQDIKKGKVRFVKNIFPFNGYMWNYGAIPQTWEDKDVECGYTFQKGDNDPLDVLDISSIRKEIGEVYQGKILGCLAMVDDGECDWKIMVIDIKDPLSEKINTKKDIEEYFPKYIENTIYWLKNYKVPDGKPENEFGLHGDFMDKYFALEVINSAHDFWKELMDKKHVPEIKYEVEDENEIETDKKVTKPFDFTEGYYFLKK</sequence>
<dbReference type="GO" id="GO:0000287">
    <property type="term" value="F:magnesium ion binding"/>
    <property type="evidence" value="ECO:0007669"/>
    <property type="project" value="InterPro"/>
</dbReference>
<evidence type="ECO:0000313" key="7">
    <source>
        <dbReference type="EMBL" id="KKO75945.1"/>
    </source>
</evidence>
<keyword evidence="6" id="KW-0460">Magnesium</keyword>
<comment type="caution">
    <text evidence="7">The sequence shown here is derived from an EMBL/GenBank/DDBJ whole genome shotgun (WGS) entry which is preliminary data.</text>
</comment>
<dbReference type="SUPFAM" id="SSF50324">
    <property type="entry name" value="Inorganic pyrophosphatase"/>
    <property type="match status" value="1"/>
</dbReference>
<dbReference type="GeneID" id="36321577"/>
<dbReference type="VEuPathDB" id="MicrosporidiaDB:NCER_100598"/>
<evidence type="ECO:0000256" key="6">
    <source>
        <dbReference type="ARBA" id="ARBA00022842"/>
    </source>
</evidence>
<evidence type="ECO:0000313" key="8">
    <source>
        <dbReference type="Proteomes" id="UP000034350"/>
    </source>
</evidence>
<proteinExistence type="inferred from homology"/>
<dbReference type="GO" id="GO:0004427">
    <property type="term" value="F:inorganic diphosphate phosphatase activity"/>
    <property type="evidence" value="ECO:0007669"/>
    <property type="project" value="UniProtKB-EC"/>
</dbReference>
<dbReference type="InterPro" id="IPR036649">
    <property type="entry name" value="Pyrophosphatase_sf"/>
</dbReference>
<dbReference type="CDD" id="cd00412">
    <property type="entry name" value="pyrophosphatase"/>
    <property type="match status" value="1"/>
</dbReference>
<dbReference type="EMBL" id="JPQZ01000009">
    <property type="protein sequence ID" value="KKO75945.1"/>
    <property type="molecule type" value="Genomic_DNA"/>
</dbReference>
<dbReference type="AlphaFoldDB" id="A0A0F9WH46"/>
<reference evidence="7 8" key="1">
    <citation type="journal article" date="2015" name="Environ. Microbiol.">
        <title>Genome analyses suggest the presence of polyploidy and recent human-driven expansions in eight global populations of the honeybee pathogen Nosema ceranae.</title>
        <authorList>
            <person name="Pelin A."/>
            <person name="Selman M."/>
            <person name="Aris-Brosou S."/>
            <person name="Farinelli L."/>
            <person name="Corradi N."/>
        </authorList>
    </citation>
    <scope>NUCLEOTIDE SEQUENCE [LARGE SCALE GENOMIC DNA]</scope>
    <source>
        <strain evidence="7 8">PA08 1199</strain>
    </source>
</reference>
<comment type="cofactor">
    <cofactor evidence="1">
        <name>Mg(2+)</name>
        <dbReference type="ChEBI" id="CHEBI:18420"/>
    </cofactor>
</comment>
<evidence type="ECO:0000256" key="2">
    <source>
        <dbReference type="ARBA" id="ARBA00006220"/>
    </source>
</evidence>
<keyword evidence="4" id="KW-0479">Metal-binding</keyword>
<dbReference type="GO" id="GO:0005737">
    <property type="term" value="C:cytoplasm"/>
    <property type="evidence" value="ECO:0007669"/>
    <property type="project" value="InterPro"/>
</dbReference>
<protein>
    <recommendedName>
        <fullName evidence="3">inorganic diphosphatase</fullName>
        <ecNumber evidence="3">3.6.1.1</ecNumber>
    </recommendedName>
</protein>
<gene>
    <name evidence="7" type="ORF">AAJ76_900075697</name>
</gene>
<dbReference type="EC" id="3.6.1.1" evidence="3"/>
<dbReference type="PANTHER" id="PTHR10286">
    <property type="entry name" value="INORGANIC PYROPHOSPHATASE"/>
    <property type="match status" value="1"/>
</dbReference>
<accession>A0A0F9WH46</accession>
<dbReference type="Proteomes" id="UP000034350">
    <property type="component" value="Unassembled WGS sequence"/>
</dbReference>
<comment type="similarity">
    <text evidence="2">Belongs to the PPase family.</text>
</comment>
<dbReference type="GO" id="GO:0006796">
    <property type="term" value="P:phosphate-containing compound metabolic process"/>
    <property type="evidence" value="ECO:0007669"/>
    <property type="project" value="InterPro"/>
</dbReference>